<dbReference type="PANTHER" id="PTHR43433:SF5">
    <property type="entry name" value="AB HYDROLASE-1 DOMAIN-CONTAINING PROTEIN"/>
    <property type="match status" value="1"/>
</dbReference>
<dbReference type="InterPro" id="IPR000073">
    <property type="entry name" value="AB_hydrolase_1"/>
</dbReference>
<evidence type="ECO:0000313" key="2">
    <source>
        <dbReference type="EMBL" id="RZO19118.1"/>
    </source>
</evidence>
<dbReference type="GO" id="GO:0016787">
    <property type="term" value="F:hydrolase activity"/>
    <property type="evidence" value="ECO:0007669"/>
    <property type="project" value="UniProtKB-KW"/>
</dbReference>
<dbReference type="Proteomes" id="UP000318359">
    <property type="component" value="Unassembled WGS sequence"/>
</dbReference>
<dbReference type="Pfam" id="PF00561">
    <property type="entry name" value="Abhydrolase_1"/>
    <property type="match status" value="1"/>
</dbReference>
<dbReference type="Gene3D" id="3.40.50.1820">
    <property type="entry name" value="alpha/beta hydrolase"/>
    <property type="match status" value="1"/>
</dbReference>
<comment type="caution">
    <text evidence="2">The sequence shown here is derived from an EMBL/GenBank/DDBJ whole genome shotgun (WGS) entry which is preliminary data.</text>
</comment>
<sequence>MKFHEGFVEKNGVKIAYRDYGPEEAEPILLVHGLGAQLVHWPPHLIDLLIENNYRPITFDNRDAGLSSRFFNKPSFILGYLRYFLRLPMKTEYSLDDMAQDGINILNELNIKKAHILGTSMGGMISQIICSIFPDKVKSFTLIASTASVPGPLNGASKEVREIMLERSKSENPTIDEVCEREIKWVSAIGMEGRELDTPEFREETIANYNRIKNRRDGFGYARQLITILASKNRIKRVKLIKAPTLIIHGQEDPVINVKNSHKMHQLIPNSELVIIPNMRHLIEEEILDQFKDKLVSHLASNS</sequence>
<reference evidence="2 3" key="1">
    <citation type="submission" date="2019-02" db="EMBL/GenBank/DDBJ databases">
        <title>Prokaryotic population dynamics and viral predation in marine succession experiment using metagenomics: the confinement effect.</title>
        <authorList>
            <person name="Haro-Moreno J.M."/>
            <person name="Rodriguez-Valera F."/>
            <person name="Lopez-Perez M."/>
        </authorList>
    </citation>
    <scope>NUCLEOTIDE SEQUENCE [LARGE SCALE GENOMIC DNA]</scope>
    <source>
        <strain evidence="2">MED-G167</strain>
    </source>
</reference>
<organism evidence="2 3">
    <name type="scientific">SAR86 cluster bacterium</name>
    <dbReference type="NCBI Taxonomy" id="2030880"/>
    <lineage>
        <taxon>Bacteria</taxon>
        <taxon>Pseudomonadati</taxon>
        <taxon>Pseudomonadota</taxon>
        <taxon>Gammaproteobacteria</taxon>
        <taxon>SAR86 cluster</taxon>
    </lineage>
</organism>
<dbReference type="PANTHER" id="PTHR43433">
    <property type="entry name" value="HYDROLASE, ALPHA/BETA FOLD FAMILY PROTEIN"/>
    <property type="match status" value="1"/>
</dbReference>
<evidence type="ECO:0000313" key="3">
    <source>
        <dbReference type="Proteomes" id="UP000318359"/>
    </source>
</evidence>
<dbReference type="InterPro" id="IPR029058">
    <property type="entry name" value="AB_hydrolase_fold"/>
</dbReference>
<proteinExistence type="predicted"/>
<dbReference type="SUPFAM" id="SSF53474">
    <property type="entry name" value="alpha/beta-Hydrolases"/>
    <property type="match status" value="1"/>
</dbReference>
<protein>
    <submittedName>
        <fullName evidence="2">Alpha/beta hydrolase</fullName>
    </submittedName>
</protein>
<dbReference type="EMBL" id="SHBM01000001">
    <property type="protein sequence ID" value="RZO19118.1"/>
    <property type="molecule type" value="Genomic_DNA"/>
</dbReference>
<evidence type="ECO:0000259" key="1">
    <source>
        <dbReference type="Pfam" id="PF00561"/>
    </source>
</evidence>
<dbReference type="InterPro" id="IPR050471">
    <property type="entry name" value="AB_hydrolase"/>
</dbReference>
<gene>
    <name evidence="2" type="ORF">EVB00_00155</name>
</gene>
<feature type="domain" description="AB hydrolase-1" evidence="1">
    <location>
        <begin position="27"/>
        <end position="148"/>
    </location>
</feature>
<name>A0A520MD26_9GAMM</name>
<keyword evidence="2" id="KW-0378">Hydrolase</keyword>
<dbReference type="AlphaFoldDB" id="A0A520MD26"/>
<accession>A0A520MD26</accession>